<organism evidence="2 3">
    <name type="scientific">Cuscuta europaea</name>
    <name type="common">European dodder</name>
    <dbReference type="NCBI Taxonomy" id="41803"/>
    <lineage>
        <taxon>Eukaryota</taxon>
        <taxon>Viridiplantae</taxon>
        <taxon>Streptophyta</taxon>
        <taxon>Embryophyta</taxon>
        <taxon>Tracheophyta</taxon>
        <taxon>Spermatophyta</taxon>
        <taxon>Magnoliopsida</taxon>
        <taxon>eudicotyledons</taxon>
        <taxon>Gunneridae</taxon>
        <taxon>Pentapetalae</taxon>
        <taxon>asterids</taxon>
        <taxon>lamiids</taxon>
        <taxon>Solanales</taxon>
        <taxon>Convolvulaceae</taxon>
        <taxon>Cuscuteae</taxon>
        <taxon>Cuscuta</taxon>
        <taxon>Cuscuta subgen. Cuscuta</taxon>
    </lineage>
</organism>
<dbReference type="Proteomes" id="UP001152484">
    <property type="component" value="Unassembled WGS sequence"/>
</dbReference>
<feature type="chain" id="PRO_5040191560" description="Secreted protein" evidence="1">
    <location>
        <begin position="17"/>
        <end position="107"/>
    </location>
</feature>
<comment type="caution">
    <text evidence="2">The sequence shown here is derived from an EMBL/GenBank/DDBJ whole genome shotgun (WGS) entry which is preliminary data.</text>
</comment>
<keyword evidence="1" id="KW-0732">Signal</keyword>
<name>A0A9P0YZT8_CUSEU</name>
<gene>
    <name evidence="2" type="ORF">CEURO_LOCUS7936</name>
</gene>
<dbReference type="EMBL" id="CAMAPE010000014">
    <property type="protein sequence ID" value="CAH9081526.1"/>
    <property type="molecule type" value="Genomic_DNA"/>
</dbReference>
<proteinExistence type="predicted"/>
<feature type="signal peptide" evidence="1">
    <location>
        <begin position="1"/>
        <end position="16"/>
    </location>
</feature>
<evidence type="ECO:0000313" key="2">
    <source>
        <dbReference type="EMBL" id="CAH9081526.1"/>
    </source>
</evidence>
<keyword evidence="3" id="KW-1185">Reference proteome</keyword>
<reference evidence="2" key="1">
    <citation type="submission" date="2022-07" db="EMBL/GenBank/DDBJ databases">
        <authorList>
            <person name="Macas J."/>
            <person name="Novak P."/>
            <person name="Neumann P."/>
        </authorList>
    </citation>
    <scope>NUCLEOTIDE SEQUENCE</scope>
</reference>
<accession>A0A9P0YZT8</accession>
<evidence type="ECO:0000256" key="1">
    <source>
        <dbReference type="SAM" id="SignalP"/>
    </source>
</evidence>
<protein>
    <recommendedName>
        <fullName evidence="4">Secreted protein</fullName>
    </recommendedName>
</protein>
<evidence type="ECO:0008006" key="4">
    <source>
        <dbReference type="Google" id="ProtNLM"/>
    </source>
</evidence>
<evidence type="ECO:0000313" key="3">
    <source>
        <dbReference type="Proteomes" id="UP001152484"/>
    </source>
</evidence>
<sequence length="107" mass="11769">MLGQFLWVQLLRSTLWKVVEVPLESRPGLPSGYWAINPISQHKSPTSEAASRRGALKVCFLRGTSRPGYLLSCIPFGGTSLKTLLRKNSVGKNPNGGKRVYALRGMI</sequence>
<dbReference type="AlphaFoldDB" id="A0A9P0YZT8"/>